<dbReference type="Gene3D" id="3.40.1570.10">
    <property type="entry name" value="HemS/ChuS/ChuX like domains"/>
    <property type="match status" value="2"/>
</dbReference>
<dbReference type="CDD" id="cd16831">
    <property type="entry name" value="HemS-like_C"/>
    <property type="match status" value="1"/>
</dbReference>
<sequence>MTQTTPGETHFSALCERWAELRQEQPQLRIRNAAQQLQVSELELLLCRSAETRLALRPEFPALLQAMEAVGEVMVLARNEAVVHEVTGQFKDFTTSSSGAMGLALGQIDVRVFFNQWRYGFRVFEEVRSGLRESLQFFDGAGQAIQKIYRTDNTDGVIWAAMVGRFIDPEPVAPVIAPPRQPASRTAPENIDAESLRDGWLNLRDVHHFNALLKRHSVDRLTALELVGNEHARLLQASATVASDKKTTAPESLMPDLLFHRLSQSHCPVMVFVGNPGLVQIFTGSLNKIVPIKDWLNVLDPGFNLHANTALIHQWWRVRRPSSDGIVTSIEGYDARGELVITLFGARKPGQPENADWRTEIETLEDALCG</sequence>
<evidence type="ECO:0000259" key="1">
    <source>
        <dbReference type="Pfam" id="PF05171"/>
    </source>
</evidence>
<gene>
    <name evidence="2" type="ORF">soil367_17455</name>
</gene>
<dbReference type="SUPFAM" id="SSF144064">
    <property type="entry name" value="Heme iron utilization protein-like"/>
    <property type="match status" value="1"/>
</dbReference>
<dbReference type="CDD" id="cd16830">
    <property type="entry name" value="HemS-like_N"/>
    <property type="match status" value="1"/>
</dbReference>
<dbReference type="Proteomes" id="UP000298049">
    <property type="component" value="Chromosome"/>
</dbReference>
<dbReference type="Pfam" id="PF05171">
    <property type="entry name" value="HemS"/>
    <property type="match status" value="2"/>
</dbReference>
<feature type="domain" description="Haemin-degrading HemS/ChuX" evidence="1">
    <location>
        <begin position="255"/>
        <end position="363"/>
    </location>
</feature>
<dbReference type="InterPro" id="IPR007845">
    <property type="entry name" value="HemS/ChuX_dom"/>
</dbReference>
<organism evidence="2 3">
    <name type="scientific">Hydrocarboniclastica marina</name>
    <dbReference type="NCBI Taxonomy" id="2259620"/>
    <lineage>
        <taxon>Bacteria</taxon>
        <taxon>Pseudomonadati</taxon>
        <taxon>Pseudomonadota</taxon>
        <taxon>Gammaproteobacteria</taxon>
        <taxon>Alteromonadales</taxon>
        <taxon>Alteromonadaceae</taxon>
        <taxon>Hydrocarboniclastica</taxon>
    </lineage>
</organism>
<evidence type="ECO:0000313" key="2">
    <source>
        <dbReference type="EMBL" id="QCF28026.1"/>
    </source>
</evidence>
<proteinExistence type="predicted"/>
<dbReference type="EMBL" id="CP031093">
    <property type="protein sequence ID" value="QCF28026.1"/>
    <property type="molecule type" value="Genomic_DNA"/>
</dbReference>
<feature type="domain" description="Haemin-degrading HemS/ChuX" evidence="1">
    <location>
        <begin position="38"/>
        <end position="166"/>
    </location>
</feature>
<dbReference type="InterPro" id="IPR053733">
    <property type="entry name" value="Heme_Transport_Util_sf"/>
</dbReference>
<protein>
    <submittedName>
        <fullName evidence="2">Hemin-degrading factor</fullName>
    </submittedName>
</protein>
<dbReference type="OrthoDB" id="316630at2"/>
<name>A0A4P7XL94_9ALTE</name>
<dbReference type="AlphaFoldDB" id="A0A4P7XL94"/>
<keyword evidence="3" id="KW-1185">Reference proteome</keyword>
<evidence type="ECO:0000313" key="3">
    <source>
        <dbReference type="Proteomes" id="UP000298049"/>
    </source>
</evidence>
<reference evidence="2 3" key="1">
    <citation type="submission" date="2018-07" db="EMBL/GenBank/DDBJ databases">
        <title>Marsedoiliclastica nanhaica gen. nov. sp. nov., a novel marine hydrocarbonoclastic bacterium isolated from an in-situ enriched hydrocarbon-degrading consortium in deep-sea sediment.</title>
        <authorList>
            <person name="Dong C."/>
            <person name="Ma T."/>
            <person name="Liu R."/>
            <person name="Shao Z."/>
        </authorList>
    </citation>
    <scope>NUCLEOTIDE SEQUENCE [LARGE SCALE GENOMIC DNA]</scope>
    <source>
        <strain evidence="3">soil36-7</strain>
    </source>
</reference>
<dbReference type="GO" id="GO:0006826">
    <property type="term" value="P:iron ion transport"/>
    <property type="evidence" value="ECO:0007669"/>
    <property type="project" value="InterPro"/>
</dbReference>
<dbReference type="KEGG" id="hmi:soil367_17455"/>
<accession>A0A4P7XL94</accession>